<dbReference type="Pfam" id="PF02563">
    <property type="entry name" value="Poly_export"/>
    <property type="match status" value="1"/>
</dbReference>
<evidence type="ECO:0000256" key="14">
    <source>
        <dbReference type="ARBA" id="ARBA00023288"/>
    </source>
</evidence>
<reference evidence="17" key="1">
    <citation type="journal article" date="2011" name="Environ. Microbiol.">
        <title>Genomic insights into the metabolic potential of the polycyclic aromatic hydrocarbon degrading sulfate-reducing Deltaproteobacterium N47.</title>
        <authorList>
            <person name="Bergmann F."/>
            <person name="Selesi D."/>
            <person name="Weinmaier T."/>
            <person name="Tischler P."/>
            <person name="Rattei T."/>
            <person name="Meckenstock R.U."/>
        </authorList>
    </citation>
    <scope>NUCLEOTIDE SEQUENCE</scope>
</reference>
<gene>
    <name evidence="17" type="ORF">N47_E51960</name>
</gene>
<keyword evidence="5" id="KW-0762">Sugar transport</keyword>
<feature type="domain" description="SLBB" evidence="16">
    <location>
        <begin position="101"/>
        <end position="181"/>
    </location>
</feature>
<evidence type="ECO:0000256" key="13">
    <source>
        <dbReference type="ARBA" id="ARBA00023237"/>
    </source>
</evidence>
<dbReference type="GO" id="GO:0009279">
    <property type="term" value="C:cell outer membrane"/>
    <property type="evidence" value="ECO:0007669"/>
    <property type="project" value="UniProtKB-SubCell"/>
</dbReference>
<dbReference type="Pfam" id="PF22461">
    <property type="entry name" value="SLBB_2"/>
    <property type="match status" value="1"/>
</dbReference>
<evidence type="ECO:0000256" key="5">
    <source>
        <dbReference type="ARBA" id="ARBA00022597"/>
    </source>
</evidence>
<dbReference type="EMBL" id="FR695877">
    <property type="protein sequence ID" value="CBX31684.1"/>
    <property type="molecule type" value="Genomic_DNA"/>
</dbReference>
<dbReference type="GO" id="GO:0046930">
    <property type="term" value="C:pore complex"/>
    <property type="evidence" value="ECO:0007669"/>
    <property type="project" value="UniProtKB-KW"/>
</dbReference>
<dbReference type="PANTHER" id="PTHR33619">
    <property type="entry name" value="POLYSACCHARIDE EXPORT PROTEIN GFCE-RELATED"/>
    <property type="match status" value="1"/>
</dbReference>
<keyword evidence="10" id="KW-0626">Porin</keyword>
<evidence type="ECO:0000256" key="6">
    <source>
        <dbReference type="ARBA" id="ARBA00022692"/>
    </source>
</evidence>
<organism evidence="17">
    <name type="scientific">uncultured Desulfobacterium sp</name>
    <dbReference type="NCBI Taxonomy" id="201089"/>
    <lineage>
        <taxon>Bacteria</taxon>
        <taxon>Pseudomonadati</taxon>
        <taxon>Thermodesulfobacteriota</taxon>
        <taxon>Desulfobacteria</taxon>
        <taxon>Desulfobacterales</taxon>
        <taxon>Desulfobacteriaceae</taxon>
        <taxon>Desulfobacterium</taxon>
        <taxon>environmental samples</taxon>
    </lineage>
</organism>
<evidence type="ECO:0000256" key="12">
    <source>
        <dbReference type="ARBA" id="ARBA00023139"/>
    </source>
</evidence>
<evidence type="ECO:0000259" key="15">
    <source>
        <dbReference type="Pfam" id="PF02563"/>
    </source>
</evidence>
<dbReference type="GO" id="GO:0006811">
    <property type="term" value="P:monoatomic ion transport"/>
    <property type="evidence" value="ECO:0007669"/>
    <property type="project" value="UniProtKB-KW"/>
</dbReference>
<comment type="subcellular location">
    <subcellularLocation>
        <location evidence="1">Cell outer membrane</location>
        <topology evidence="1">Multi-pass membrane protein</topology>
    </subcellularLocation>
</comment>
<dbReference type="PANTHER" id="PTHR33619:SF3">
    <property type="entry name" value="POLYSACCHARIDE EXPORT PROTEIN GFCE-RELATED"/>
    <property type="match status" value="1"/>
</dbReference>
<keyword evidence="7" id="KW-0732">Signal</keyword>
<dbReference type="InterPro" id="IPR054765">
    <property type="entry name" value="SLBB_dom"/>
</dbReference>
<dbReference type="Gene3D" id="3.10.560.10">
    <property type="entry name" value="Outer membrane lipoprotein wza domain like"/>
    <property type="match status" value="1"/>
</dbReference>
<dbReference type="InterPro" id="IPR003715">
    <property type="entry name" value="Poly_export_N"/>
</dbReference>
<evidence type="ECO:0000256" key="1">
    <source>
        <dbReference type="ARBA" id="ARBA00004571"/>
    </source>
</evidence>
<dbReference type="GO" id="GO:0015288">
    <property type="term" value="F:porin activity"/>
    <property type="evidence" value="ECO:0007669"/>
    <property type="project" value="UniProtKB-KW"/>
</dbReference>
<keyword evidence="11" id="KW-0472">Membrane</keyword>
<name>E1YK80_9BACT</name>
<evidence type="ECO:0000256" key="9">
    <source>
        <dbReference type="ARBA" id="ARBA00023065"/>
    </source>
</evidence>
<evidence type="ECO:0000256" key="11">
    <source>
        <dbReference type="ARBA" id="ARBA00023136"/>
    </source>
</evidence>
<dbReference type="GO" id="GO:0015159">
    <property type="term" value="F:polysaccharide transmembrane transporter activity"/>
    <property type="evidence" value="ECO:0007669"/>
    <property type="project" value="InterPro"/>
</dbReference>
<dbReference type="InterPro" id="IPR049712">
    <property type="entry name" value="Poly_export"/>
</dbReference>
<feature type="domain" description="Polysaccharide export protein N-terminal" evidence="15">
    <location>
        <begin position="20"/>
        <end position="94"/>
    </location>
</feature>
<evidence type="ECO:0000256" key="3">
    <source>
        <dbReference type="ARBA" id="ARBA00022448"/>
    </source>
</evidence>
<keyword evidence="14" id="KW-0449">Lipoprotein</keyword>
<keyword evidence="6" id="KW-0812">Transmembrane</keyword>
<evidence type="ECO:0000313" key="17">
    <source>
        <dbReference type="EMBL" id="CBX31684.1"/>
    </source>
</evidence>
<evidence type="ECO:0000256" key="2">
    <source>
        <dbReference type="ARBA" id="ARBA00009450"/>
    </source>
</evidence>
<evidence type="ECO:0000256" key="7">
    <source>
        <dbReference type="ARBA" id="ARBA00022729"/>
    </source>
</evidence>
<dbReference type="Gene3D" id="3.30.1950.10">
    <property type="entry name" value="wza like domain"/>
    <property type="match status" value="1"/>
</dbReference>
<sequence length="182" mass="20155">MLVRTAICEEISKPRLILVNQNDRYRLSAGDVIEISVWKDEALNKQMEIPPDGIISFPLMGDVNTAGMTVTMLRDTVEKKIGEFIPDPTVTVILLKSVSNRVYVIGKVNTPGQFAIVGNTNVMQILSMAGGLNPFADKENILILRLNGTKTIKLKFNYKEVEKGESLEQNIVLNRGDVVVVP</sequence>
<comment type="similarity">
    <text evidence="2">Belongs to the BexD/CtrA/VexA family.</text>
</comment>
<dbReference type="AlphaFoldDB" id="E1YK80"/>
<keyword evidence="3" id="KW-0813">Transport</keyword>
<keyword evidence="4" id="KW-1134">Transmembrane beta strand</keyword>
<evidence type="ECO:0000256" key="10">
    <source>
        <dbReference type="ARBA" id="ARBA00023114"/>
    </source>
</evidence>
<protein>
    <submittedName>
        <fullName evidence="17">Uncharacterized protein</fullName>
    </submittedName>
</protein>
<keyword evidence="12" id="KW-0564">Palmitate</keyword>
<accession>E1YK80</accession>
<evidence type="ECO:0000256" key="8">
    <source>
        <dbReference type="ARBA" id="ARBA00023047"/>
    </source>
</evidence>
<evidence type="ECO:0000256" key="4">
    <source>
        <dbReference type="ARBA" id="ARBA00022452"/>
    </source>
</evidence>
<proteinExistence type="inferred from homology"/>
<keyword evidence="8" id="KW-0625">Polysaccharide transport</keyword>
<evidence type="ECO:0000259" key="16">
    <source>
        <dbReference type="Pfam" id="PF22461"/>
    </source>
</evidence>
<keyword evidence="13" id="KW-0998">Cell outer membrane</keyword>
<keyword evidence="9" id="KW-0406">Ion transport</keyword>